<keyword evidence="1" id="KW-0472">Membrane</keyword>
<feature type="transmembrane region" description="Helical" evidence="1">
    <location>
        <begin position="156"/>
        <end position="177"/>
    </location>
</feature>
<dbReference type="EMBL" id="FM864216">
    <property type="protein sequence ID" value="CAT04987.1"/>
    <property type="molecule type" value="Genomic_DNA"/>
</dbReference>
<protein>
    <recommendedName>
        <fullName evidence="4">PQ loop repeat</fullName>
    </recommendedName>
</protein>
<dbReference type="AlphaFoldDB" id="C5J695"/>
<dbReference type="HOGENOM" id="CLU_1198706_0_0_14"/>
<dbReference type="KEGG" id="mco:MCJ_002960"/>
<feature type="transmembrane region" description="Helical" evidence="1">
    <location>
        <begin position="7"/>
        <end position="26"/>
    </location>
</feature>
<evidence type="ECO:0000313" key="2">
    <source>
        <dbReference type="EMBL" id="CAT04987.1"/>
    </source>
</evidence>
<dbReference type="Proteomes" id="UP000001491">
    <property type="component" value="Chromosome"/>
</dbReference>
<sequence>MTIAIDVIGWFATVLTAIVGIPMVVDTFRNKKVNHVPILSWWIYYLGIFFYAVFGLLQRSNQIIFTQLFSGLTTTIFISQFSIYKNANRQISVVAKFSSLITAFLVFASIVAIAIAHFSVKNISSNGVDIVALLAGLFIGVAFLPQTILGIKNKTLFNIPIFFIVDLVIFNSLWDIFYLLQLGVIPVSAIVLQSIGLAIAVIQMTFYFIQLFDKKVNPKLKIVWI</sequence>
<name>C5J695_MESCH</name>
<feature type="transmembrane region" description="Helical" evidence="1">
    <location>
        <begin position="130"/>
        <end position="149"/>
    </location>
</feature>
<dbReference type="Gene3D" id="1.20.1280.290">
    <property type="match status" value="2"/>
</dbReference>
<proteinExistence type="predicted"/>
<keyword evidence="1" id="KW-0812">Transmembrane</keyword>
<feature type="transmembrane region" description="Helical" evidence="1">
    <location>
        <begin position="183"/>
        <end position="209"/>
    </location>
</feature>
<evidence type="ECO:0000313" key="3">
    <source>
        <dbReference type="Proteomes" id="UP000001491"/>
    </source>
</evidence>
<dbReference type="eggNOG" id="ENOG5031YPZ">
    <property type="taxonomic scope" value="Bacteria"/>
</dbReference>
<feature type="transmembrane region" description="Helical" evidence="1">
    <location>
        <begin position="38"/>
        <end position="57"/>
    </location>
</feature>
<accession>C5J695</accession>
<keyword evidence="1" id="KW-1133">Transmembrane helix</keyword>
<reference evidence="3" key="1">
    <citation type="journal article" date="2009" name="BMC Bioinformatics">
        <title>The Mycoplasma conjunctivae genome sequencing, annotation and analysis.</title>
        <authorList>
            <person name="Calderon-Copete S.P."/>
            <person name="Wigger G."/>
            <person name="Wunderlin C."/>
            <person name="Schmidheini T."/>
            <person name="Frey J."/>
            <person name="Quail M.A."/>
            <person name="Falquet L."/>
        </authorList>
    </citation>
    <scope>NUCLEOTIDE SEQUENCE [LARGE SCALE GENOMIC DNA]</scope>
    <source>
        <strain evidence="3">ATCC 25834 / NCTC 10147 / HRC/581</strain>
    </source>
</reference>
<evidence type="ECO:0000256" key="1">
    <source>
        <dbReference type="SAM" id="Phobius"/>
    </source>
</evidence>
<evidence type="ECO:0008006" key="4">
    <source>
        <dbReference type="Google" id="ProtNLM"/>
    </source>
</evidence>
<gene>
    <name evidence="2" type="ordered locus">MCJ_002960</name>
</gene>
<feature type="transmembrane region" description="Helical" evidence="1">
    <location>
        <begin position="93"/>
        <end position="118"/>
    </location>
</feature>
<keyword evidence="3" id="KW-1185">Reference proteome</keyword>
<organism evidence="2 3">
    <name type="scientific">Mesomycoplasma conjunctivae (strain ATCC 25834 / NCTC 10147 / HRC/581)</name>
    <name type="common">Mycoplasma conjunctivae</name>
    <dbReference type="NCBI Taxonomy" id="572263"/>
    <lineage>
        <taxon>Bacteria</taxon>
        <taxon>Bacillati</taxon>
        <taxon>Mycoplasmatota</taxon>
        <taxon>Mycoplasmoidales</taxon>
        <taxon>Metamycoplasmataceae</taxon>
        <taxon>Mesomycoplasma</taxon>
    </lineage>
</organism>